<accession>A0A0G2I8X9</accession>
<dbReference type="VEuPathDB" id="FungiDB:EMCG_07346"/>
<reference evidence="2" key="1">
    <citation type="journal article" date="2015" name="PLoS Genet.">
        <title>The dynamic genome and transcriptome of the human fungal pathogen Blastomyces and close relative Emmonsia.</title>
        <authorList>
            <person name="Munoz J.F."/>
            <person name="Gauthier G.M."/>
            <person name="Desjardins C.A."/>
            <person name="Gallo J.E."/>
            <person name="Holder J."/>
            <person name="Sullivan T.D."/>
            <person name="Marty A.J."/>
            <person name="Carmen J.C."/>
            <person name="Chen Z."/>
            <person name="Ding L."/>
            <person name="Gujja S."/>
            <person name="Magrini V."/>
            <person name="Misas E."/>
            <person name="Mitreva M."/>
            <person name="Priest M."/>
            <person name="Saif S."/>
            <person name="Whiston E.A."/>
            <person name="Young S."/>
            <person name="Zeng Q."/>
            <person name="Goldman W.E."/>
            <person name="Mardis E.R."/>
            <person name="Taylor J.W."/>
            <person name="McEwen J.G."/>
            <person name="Clay O.K."/>
            <person name="Klein B.S."/>
            <person name="Cuomo C.A."/>
        </authorList>
    </citation>
    <scope>NUCLEOTIDE SEQUENCE [LARGE SCALE GENOMIC DNA]</scope>
    <source>
        <strain evidence="2">UAMH 3008</strain>
    </source>
</reference>
<dbReference type="SUPFAM" id="SSF56219">
    <property type="entry name" value="DNase I-like"/>
    <property type="match status" value="1"/>
</dbReference>
<evidence type="ECO:0000313" key="2">
    <source>
        <dbReference type="Proteomes" id="UP000034164"/>
    </source>
</evidence>
<dbReference type="InterPro" id="IPR036691">
    <property type="entry name" value="Endo/exonu/phosph_ase_sf"/>
</dbReference>
<protein>
    <submittedName>
        <fullName evidence="1">Uncharacterized protein</fullName>
    </submittedName>
</protein>
<comment type="caution">
    <text evidence="1">The sequence shown here is derived from an EMBL/GenBank/DDBJ whole genome shotgun (WGS) entry which is preliminary data.</text>
</comment>
<feature type="non-terminal residue" evidence="1">
    <location>
        <position position="55"/>
    </location>
</feature>
<dbReference type="AlphaFoldDB" id="A0A0G2I8X9"/>
<gene>
    <name evidence="1" type="ORF">EMCG_07346</name>
</gene>
<sequence length="55" mass="5988">MAWELNAQISALNLHLATPEGTVTWQDRGRPGTTVDLAFLSPGLHNLMISCKVDP</sequence>
<name>A0A0G2I8X9_9EURO</name>
<proteinExistence type="predicted"/>
<organism evidence="1 2">
    <name type="scientific">[Emmonsia] crescens</name>
    <dbReference type="NCBI Taxonomy" id="73230"/>
    <lineage>
        <taxon>Eukaryota</taxon>
        <taxon>Fungi</taxon>
        <taxon>Dikarya</taxon>
        <taxon>Ascomycota</taxon>
        <taxon>Pezizomycotina</taxon>
        <taxon>Eurotiomycetes</taxon>
        <taxon>Eurotiomycetidae</taxon>
        <taxon>Onygenales</taxon>
        <taxon>Ajellomycetaceae</taxon>
        <taxon>Emergomyces</taxon>
    </lineage>
</organism>
<dbReference type="OrthoDB" id="5549573at2759"/>
<dbReference type="EMBL" id="LCZI01000371">
    <property type="protein sequence ID" value="KKZ66968.1"/>
    <property type="molecule type" value="Genomic_DNA"/>
</dbReference>
<dbReference type="Proteomes" id="UP000034164">
    <property type="component" value="Unassembled WGS sequence"/>
</dbReference>
<evidence type="ECO:0000313" key="1">
    <source>
        <dbReference type="EMBL" id="KKZ66968.1"/>
    </source>
</evidence>